<feature type="binding site" evidence="10">
    <location>
        <position position="269"/>
    </location>
    <ligand>
        <name>UDP-N-acetyl-alpha-D-glucosamine</name>
        <dbReference type="ChEBI" id="CHEBI:57705"/>
    </ligand>
</feature>
<proteinExistence type="inferred from homology"/>
<keyword evidence="2 10" id="KW-0132">Cell division</keyword>
<evidence type="ECO:0000256" key="7">
    <source>
        <dbReference type="ARBA" id="ARBA00023136"/>
    </source>
</evidence>
<dbReference type="AlphaFoldDB" id="A0A2G9YC93"/>
<dbReference type="GO" id="GO:0008360">
    <property type="term" value="P:regulation of cell shape"/>
    <property type="evidence" value="ECO:0007669"/>
    <property type="project" value="UniProtKB-KW"/>
</dbReference>
<dbReference type="PANTHER" id="PTHR21015:SF27">
    <property type="entry name" value="UDP-N-ACETYLGLUCOSAMINE--N-ACETYLMURAMYL-(PENTAPEPTIDE) PYROPHOSPHORYL-UNDECAPRENOL N-ACETYLGLUCOSAMINE TRANSFERASE"/>
    <property type="match status" value="1"/>
</dbReference>
<keyword evidence="3 10" id="KW-0328">Glycosyltransferase</keyword>
<feature type="domain" description="Glycosyl transferase family 28 C-terminal" evidence="12">
    <location>
        <begin position="171"/>
        <end position="316"/>
    </location>
</feature>
<evidence type="ECO:0000256" key="2">
    <source>
        <dbReference type="ARBA" id="ARBA00022618"/>
    </source>
</evidence>
<evidence type="ECO:0000256" key="4">
    <source>
        <dbReference type="ARBA" id="ARBA00022679"/>
    </source>
</evidence>
<evidence type="ECO:0000256" key="1">
    <source>
        <dbReference type="ARBA" id="ARBA00022475"/>
    </source>
</evidence>
<evidence type="ECO:0000256" key="6">
    <source>
        <dbReference type="ARBA" id="ARBA00022984"/>
    </source>
</evidence>
<accession>A0A2G9YC93</accession>
<dbReference type="GO" id="GO:0005975">
    <property type="term" value="P:carbohydrate metabolic process"/>
    <property type="evidence" value="ECO:0007669"/>
    <property type="project" value="InterPro"/>
</dbReference>
<dbReference type="Proteomes" id="UP000231480">
    <property type="component" value="Unassembled WGS sequence"/>
</dbReference>
<feature type="binding site" evidence="10">
    <location>
        <begin position="11"/>
        <end position="13"/>
    </location>
    <ligand>
        <name>UDP-N-acetyl-alpha-D-glucosamine</name>
        <dbReference type="ChEBI" id="CHEBI:57705"/>
    </ligand>
</feature>
<dbReference type="Pfam" id="PF04101">
    <property type="entry name" value="Glyco_tran_28_C"/>
    <property type="match status" value="1"/>
</dbReference>
<comment type="caution">
    <text evidence="10">Lacks conserved residue(s) required for the propagation of feature annotation.</text>
</comment>
<dbReference type="NCBIfam" id="TIGR01133">
    <property type="entry name" value="murG"/>
    <property type="match status" value="1"/>
</dbReference>
<comment type="caution">
    <text evidence="13">The sequence shown here is derived from an EMBL/GenBank/DDBJ whole genome shotgun (WGS) entry which is preliminary data.</text>
</comment>
<dbReference type="EMBL" id="PCRH01000068">
    <property type="protein sequence ID" value="PIP16847.1"/>
    <property type="molecule type" value="Genomic_DNA"/>
</dbReference>
<dbReference type="CDD" id="cd03785">
    <property type="entry name" value="GT28_MurG"/>
    <property type="match status" value="1"/>
</dbReference>
<evidence type="ECO:0000256" key="8">
    <source>
        <dbReference type="ARBA" id="ARBA00023306"/>
    </source>
</evidence>
<dbReference type="Gene3D" id="3.40.50.2000">
    <property type="entry name" value="Glycogen Phosphorylase B"/>
    <property type="match status" value="2"/>
</dbReference>
<comment type="pathway">
    <text evidence="10">Cell wall biogenesis; peptidoglycan biosynthesis.</text>
</comment>
<dbReference type="Pfam" id="PF03033">
    <property type="entry name" value="Glyco_transf_28"/>
    <property type="match status" value="1"/>
</dbReference>
<evidence type="ECO:0000313" key="14">
    <source>
        <dbReference type="Proteomes" id="UP000231480"/>
    </source>
</evidence>
<feature type="binding site" evidence="10">
    <location>
        <position position="224"/>
    </location>
    <ligand>
        <name>UDP-N-acetyl-alpha-D-glucosamine</name>
        <dbReference type="ChEBI" id="CHEBI:57705"/>
    </ligand>
</feature>
<dbReference type="InterPro" id="IPR006009">
    <property type="entry name" value="GlcNAc_MurG"/>
</dbReference>
<dbReference type="GO" id="GO:0051991">
    <property type="term" value="F:UDP-N-acetyl-D-glucosamine:N-acetylmuramoyl-L-alanyl-D-glutamyl-meso-2,6-diaminopimelyl-D-alanyl-D-alanine-diphosphoundecaprenol 4-beta-N-acetylglucosaminlytransferase activity"/>
    <property type="evidence" value="ECO:0007669"/>
    <property type="project" value="RHEA"/>
</dbReference>
<feature type="domain" description="Glycosyltransferase family 28 N-terminal" evidence="11">
    <location>
        <begin position="4"/>
        <end position="133"/>
    </location>
</feature>
<dbReference type="GO" id="GO:0005886">
    <property type="term" value="C:plasma membrane"/>
    <property type="evidence" value="ECO:0007669"/>
    <property type="project" value="UniProtKB-SubCell"/>
</dbReference>
<dbReference type="GO" id="GO:0051301">
    <property type="term" value="P:cell division"/>
    <property type="evidence" value="ECO:0007669"/>
    <property type="project" value="UniProtKB-KW"/>
</dbReference>
<dbReference type="GO" id="GO:0050511">
    <property type="term" value="F:undecaprenyldiphospho-muramoylpentapeptide beta-N-acetylglucosaminyltransferase activity"/>
    <property type="evidence" value="ECO:0007669"/>
    <property type="project" value="UniProtKB-UniRule"/>
</dbReference>
<dbReference type="EC" id="2.4.1.227" evidence="10"/>
<evidence type="ECO:0000256" key="10">
    <source>
        <dbReference type="HAMAP-Rule" id="MF_00033"/>
    </source>
</evidence>
<dbReference type="InterPro" id="IPR004276">
    <property type="entry name" value="GlycoTrans_28_N"/>
</dbReference>
<reference evidence="13 14" key="1">
    <citation type="submission" date="2017-09" db="EMBL/GenBank/DDBJ databases">
        <title>Depth-based differentiation of microbial function through sediment-hosted aquifers and enrichment of novel symbionts in the deep terrestrial subsurface.</title>
        <authorList>
            <person name="Probst A.J."/>
            <person name="Ladd B."/>
            <person name="Jarett J.K."/>
            <person name="Geller-Mcgrath D.E."/>
            <person name="Sieber C.M."/>
            <person name="Emerson J.B."/>
            <person name="Anantharaman K."/>
            <person name="Thomas B.C."/>
            <person name="Malmstrom R."/>
            <person name="Stieglmeier M."/>
            <person name="Klingl A."/>
            <person name="Woyke T."/>
            <person name="Ryan C.M."/>
            <person name="Banfield J.F."/>
        </authorList>
    </citation>
    <scope>NUCLEOTIDE SEQUENCE [LARGE SCALE GENOMIC DNA]</scope>
    <source>
        <strain evidence="13">CG23_combo_of_CG06-09_8_20_14_all_37_13</strain>
    </source>
</reference>
<keyword evidence="9 10" id="KW-0961">Cell wall biogenesis/degradation</keyword>
<evidence type="ECO:0000313" key="13">
    <source>
        <dbReference type="EMBL" id="PIP16847.1"/>
    </source>
</evidence>
<feature type="binding site" evidence="10">
    <location>
        <position position="156"/>
    </location>
    <ligand>
        <name>UDP-N-acetyl-alpha-D-glucosamine</name>
        <dbReference type="ChEBI" id="CHEBI:57705"/>
    </ligand>
</feature>
<evidence type="ECO:0000256" key="3">
    <source>
        <dbReference type="ARBA" id="ARBA00022676"/>
    </source>
</evidence>
<evidence type="ECO:0000256" key="5">
    <source>
        <dbReference type="ARBA" id="ARBA00022960"/>
    </source>
</evidence>
<comment type="similarity">
    <text evidence="10">Belongs to the glycosyltransferase 28 family. MurG subfamily.</text>
</comment>
<dbReference type="SUPFAM" id="SSF53756">
    <property type="entry name" value="UDP-Glycosyltransferase/glycogen phosphorylase"/>
    <property type="match status" value="1"/>
</dbReference>
<keyword evidence="8 10" id="KW-0131">Cell cycle</keyword>
<keyword evidence="4 10" id="KW-0808">Transferase</keyword>
<gene>
    <name evidence="10 13" type="primary">murG</name>
    <name evidence="13" type="ORF">COX44_03170</name>
</gene>
<evidence type="ECO:0000259" key="12">
    <source>
        <dbReference type="Pfam" id="PF04101"/>
    </source>
</evidence>
<dbReference type="HAMAP" id="MF_00033">
    <property type="entry name" value="MurG"/>
    <property type="match status" value="1"/>
</dbReference>
<evidence type="ECO:0000259" key="11">
    <source>
        <dbReference type="Pfam" id="PF03033"/>
    </source>
</evidence>
<keyword evidence="5 10" id="KW-0133">Cell shape</keyword>
<feature type="binding site" evidence="10">
    <location>
        <position position="178"/>
    </location>
    <ligand>
        <name>UDP-N-acetyl-alpha-D-glucosamine</name>
        <dbReference type="ChEBI" id="CHEBI:57705"/>
    </ligand>
</feature>
<dbReference type="InterPro" id="IPR007235">
    <property type="entry name" value="Glyco_trans_28_C"/>
</dbReference>
<keyword evidence="6 10" id="KW-0573">Peptidoglycan synthesis</keyword>
<comment type="function">
    <text evidence="10">Cell wall formation. Catalyzes the transfer of a GlcNAc subunit on undecaprenyl-pyrophosphoryl-MurNAc-pentapeptide (lipid intermediate I) to form undecaprenyl-pyrophosphoryl-MurNAc-(pentapeptide)GlcNAc (lipid intermediate II).</text>
</comment>
<protein>
    <recommendedName>
        <fullName evidence="10">UDP-N-acetylglucosamine--N-acetylmuramyl-(pentapeptide) pyrophosphoryl-undecaprenol N-acetylglucosamine transferase</fullName>
        <ecNumber evidence="10">2.4.1.227</ecNumber>
    </recommendedName>
    <alternativeName>
        <fullName evidence="10">Undecaprenyl-PP-MurNAc-pentapeptide-UDPGlcNAc GlcNAc transferase</fullName>
    </alternativeName>
</protein>
<name>A0A2G9YC93_9BACT</name>
<dbReference type="PANTHER" id="PTHR21015">
    <property type="entry name" value="UDP-N-ACETYLGLUCOSAMINE--N-ACETYLMURAMYL-(PENTAPEPTIDE) PYROPHOSPHORYL-UNDECAPRENOL N-ACETYLGLUCOSAMINE TRANSFERASE 1"/>
    <property type="match status" value="1"/>
</dbReference>
<keyword evidence="1 10" id="KW-1003">Cell membrane</keyword>
<dbReference type="GO" id="GO:0009252">
    <property type="term" value="P:peptidoglycan biosynthetic process"/>
    <property type="evidence" value="ECO:0007669"/>
    <property type="project" value="UniProtKB-UniRule"/>
</dbReference>
<keyword evidence="7 10" id="KW-0472">Membrane</keyword>
<dbReference type="UniPathway" id="UPA00219"/>
<comment type="catalytic activity">
    <reaction evidence="10">
        <text>di-trans,octa-cis-undecaprenyl diphospho-N-acetyl-alpha-D-muramoyl-L-alanyl-D-glutamyl-meso-2,6-diaminopimeloyl-D-alanyl-D-alanine + UDP-N-acetyl-alpha-D-glucosamine = di-trans,octa-cis-undecaprenyl diphospho-[N-acetyl-alpha-D-glucosaminyl-(1-&gt;4)]-N-acetyl-alpha-D-muramoyl-L-alanyl-D-glutamyl-meso-2,6-diaminopimeloyl-D-alanyl-D-alanine + UDP + H(+)</text>
        <dbReference type="Rhea" id="RHEA:31227"/>
        <dbReference type="ChEBI" id="CHEBI:15378"/>
        <dbReference type="ChEBI" id="CHEBI:57705"/>
        <dbReference type="ChEBI" id="CHEBI:58223"/>
        <dbReference type="ChEBI" id="CHEBI:61387"/>
        <dbReference type="ChEBI" id="CHEBI:61388"/>
        <dbReference type="EC" id="2.4.1.227"/>
    </reaction>
</comment>
<comment type="subcellular location">
    <subcellularLocation>
        <location evidence="10">Cell membrane</location>
        <topology evidence="10">Peripheral membrane protein</topology>
        <orientation evidence="10">Cytoplasmic side</orientation>
    </subcellularLocation>
</comment>
<organism evidence="13 14">
    <name type="scientific">Candidatus Portnoybacteria bacterium CG23_combo_of_CG06-09_8_20_14_all_37_13</name>
    <dbReference type="NCBI Taxonomy" id="1974819"/>
    <lineage>
        <taxon>Bacteria</taxon>
        <taxon>Candidatus Portnoyibacteriota</taxon>
    </lineage>
</organism>
<sequence length="336" mass="37411">MKRILLTGGGTGGHIMPLLAVAEKLPKDLEILILGSNIKNIVFPYKNVLAGKWRRYFSLKNFVDILKGPLGILQALWHVFWFMPDVCFGKGGYASLPGVLACWLYQIPIIIHESDAVPGIANRFLAFFANKVCVSFEQVKKSFPKKKVVFTGNPVRRQILQGRIFQKDKPVVLVLGGSQGAQYINEVISAILPYLLKRARVVHQCGPGKTSNITLPDYEQYEFIENIEDFYATADVVVSRAGANSLAEIASLKKPAILIPLPGSSFEHQRENAYVFAKNNAAIVIEQENLGPYLLRDKIFKLLDEPLTAQKMGEHAYDLNPANAAEKIVLEIKSLF</sequence>
<dbReference type="GO" id="GO:0071555">
    <property type="term" value="P:cell wall organization"/>
    <property type="evidence" value="ECO:0007669"/>
    <property type="project" value="UniProtKB-KW"/>
</dbReference>
<evidence type="ECO:0000256" key="9">
    <source>
        <dbReference type="ARBA" id="ARBA00023316"/>
    </source>
</evidence>